<dbReference type="PROSITE" id="PS50090">
    <property type="entry name" value="MYB_LIKE"/>
    <property type="match status" value="4"/>
</dbReference>
<feature type="domain" description="Myb-like" evidence="13">
    <location>
        <begin position="607"/>
        <end position="650"/>
    </location>
</feature>
<feature type="domain" description="SANT" evidence="15">
    <location>
        <begin position="419"/>
        <end position="466"/>
    </location>
</feature>
<feature type="compositionally biased region" description="Basic and acidic residues" evidence="11">
    <location>
        <begin position="1312"/>
        <end position="1324"/>
    </location>
</feature>
<feature type="compositionally biased region" description="Basic and acidic residues" evidence="11">
    <location>
        <begin position="1102"/>
        <end position="1121"/>
    </location>
</feature>
<dbReference type="EMBL" id="BLLK01000022">
    <property type="protein sequence ID" value="GFH47112.1"/>
    <property type="molecule type" value="Genomic_DNA"/>
</dbReference>
<dbReference type="Pfam" id="PF13923">
    <property type="entry name" value="zf-C3HC4_2"/>
    <property type="match status" value="1"/>
</dbReference>
<dbReference type="SMART" id="SM00717">
    <property type="entry name" value="SANT"/>
    <property type="match status" value="5"/>
</dbReference>
<dbReference type="InterPro" id="IPR009057">
    <property type="entry name" value="Homeodomain-like_sf"/>
</dbReference>
<evidence type="ECO:0000256" key="6">
    <source>
        <dbReference type="ARBA" id="ARBA00023125"/>
    </source>
</evidence>
<feature type="region of interest" description="Disordered" evidence="11">
    <location>
        <begin position="932"/>
        <end position="951"/>
    </location>
</feature>
<dbReference type="Proteomes" id="UP001054902">
    <property type="component" value="Unassembled WGS sequence"/>
</dbReference>
<organism evidence="17 18">
    <name type="scientific">Chaetoceros tenuissimus</name>
    <dbReference type="NCBI Taxonomy" id="426638"/>
    <lineage>
        <taxon>Eukaryota</taxon>
        <taxon>Sar</taxon>
        <taxon>Stramenopiles</taxon>
        <taxon>Ochrophyta</taxon>
        <taxon>Bacillariophyta</taxon>
        <taxon>Coscinodiscophyceae</taxon>
        <taxon>Chaetocerotophycidae</taxon>
        <taxon>Chaetocerotales</taxon>
        <taxon>Chaetocerotaceae</taxon>
        <taxon>Chaetoceros</taxon>
    </lineage>
</organism>
<feature type="domain" description="Myb-like" evidence="13">
    <location>
        <begin position="50"/>
        <end position="100"/>
    </location>
</feature>
<dbReference type="PROSITE" id="PS51293">
    <property type="entry name" value="SANT"/>
    <property type="match status" value="5"/>
</dbReference>
<evidence type="ECO:0000259" key="15">
    <source>
        <dbReference type="PROSITE" id="PS51293"/>
    </source>
</evidence>
<keyword evidence="3 9" id="KW-0863">Zinc-finger</keyword>
<keyword evidence="18" id="KW-1185">Reference proteome</keyword>
<dbReference type="InterPro" id="IPR017884">
    <property type="entry name" value="SANT_dom"/>
</dbReference>
<feature type="domain" description="RING-type" evidence="12">
    <location>
        <begin position="808"/>
        <end position="847"/>
    </location>
</feature>
<feature type="domain" description="HTH myb-type" evidence="16">
    <location>
        <begin position="469"/>
        <end position="516"/>
    </location>
</feature>
<dbReference type="InterPro" id="IPR017907">
    <property type="entry name" value="Znf_RING_CS"/>
</dbReference>
<feature type="domain" description="SANT" evidence="15">
    <location>
        <begin position="602"/>
        <end position="654"/>
    </location>
</feature>
<feature type="region of interest" description="Disordered" evidence="11">
    <location>
        <begin position="361"/>
        <end position="410"/>
    </location>
</feature>
<dbReference type="Pfam" id="PF00447">
    <property type="entry name" value="HSF_DNA-bind"/>
    <property type="match status" value="1"/>
</dbReference>
<dbReference type="InterPro" id="IPR002893">
    <property type="entry name" value="Znf_MYND"/>
</dbReference>
<evidence type="ECO:0000259" key="12">
    <source>
        <dbReference type="PROSITE" id="PS50089"/>
    </source>
</evidence>
<dbReference type="CDD" id="cd00167">
    <property type="entry name" value="SANT"/>
    <property type="match status" value="5"/>
</dbReference>
<dbReference type="InterPro" id="IPR001841">
    <property type="entry name" value="Znf_RING"/>
</dbReference>
<dbReference type="Gene3D" id="3.30.40.10">
    <property type="entry name" value="Zinc/RING finger domain, C3HC4 (zinc finger)"/>
    <property type="match status" value="1"/>
</dbReference>
<dbReference type="SUPFAM" id="SSF46785">
    <property type="entry name" value="Winged helix' DNA-binding domain"/>
    <property type="match status" value="1"/>
</dbReference>
<dbReference type="Pfam" id="PF01753">
    <property type="entry name" value="zf-MYND"/>
    <property type="match status" value="1"/>
</dbReference>
<feature type="domain" description="Myb-like" evidence="13">
    <location>
        <begin position="469"/>
        <end position="512"/>
    </location>
</feature>
<dbReference type="SUPFAM" id="SSF144232">
    <property type="entry name" value="HIT/MYND zinc finger-like"/>
    <property type="match status" value="2"/>
</dbReference>
<dbReference type="SUPFAM" id="SSF46689">
    <property type="entry name" value="Homeodomain-like"/>
    <property type="match status" value="4"/>
</dbReference>
<comment type="caution">
    <text evidence="17">The sequence shown here is derived from an EMBL/GenBank/DDBJ whole genome shotgun (WGS) entry which is preliminary data.</text>
</comment>
<feature type="domain" description="Myb-like" evidence="13">
    <location>
        <begin position="556"/>
        <end position="600"/>
    </location>
</feature>
<feature type="region of interest" description="Disordered" evidence="11">
    <location>
        <begin position="1312"/>
        <end position="1331"/>
    </location>
</feature>
<feature type="compositionally biased region" description="Polar residues" evidence="11">
    <location>
        <begin position="275"/>
        <end position="289"/>
    </location>
</feature>
<comment type="subcellular location">
    <subcellularLocation>
        <location evidence="1">Nucleus</location>
    </subcellularLocation>
</comment>
<protein>
    <recommendedName>
        <fullName evidence="19">RING-type E3 ubiquitin transferase</fullName>
    </recommendedName>
</protein>
<accession>A0AAD3CJ83</accession>
<feature type="region of interest" description="Disordered" evidence="11">
    <location>
        <begin position="1"/>
        <end position="58"/>
    </location>
</feature>
<feature type="domain" description="SANT" evidence="15">
    <location>
        <begin position="53"/>
        <end position="104"/>
    </location>
</feature>
<keyword evidence="5" id="KW-0805">Transcription regulation</keyword>
<evidence type="ECO:0000259" key="16">
    <source>
        <dbReference type="PROSITE" id="PS51294"/>
    </source>
</evidence>
<dbReference type="SMART" id="SM00184">
    <property type="entry name" value="RING"/>
    <property type="match status" value="1"/>
</dbReference>
<feature type="region of interest" description="Disordered" evidence="11">
    <location>
        <begin position="1100"/>
        <end position="1125"/>
    </location>
</feature>
<feature type="domain" description="MYND-type" evidence="14">
    <location>
        <begin position="206"/>
        <end position="243"/>
    </location>
</feature>
<dbReference type="Gene3D" id="1.10.10.10">
    <property type="entry name" value="Winged helix-like DNA-binding domain superfamily/Winged helix DNA-binding domain"/>
    <property type="match status" value="1"/>
</dbReference>
<evidence type="ECO:0000256" key="1">
    <source>
        <dbReference type="ARBA" id="ARBA00004123"/>
    </source>
</evidence>
<dbReference type="PROSITE" id="PS50089">
    <property type="entry name" value="ZF_RING_2"/>
    <property type="match status" value="1"/>
</dbReference>
<dbReference type="InterPro" id="IPR036388">
    <property type="entry name" value="WH-like_DNA-bd_sf"/>
</dbReference>
<dbReference type="Gene3D" id="1.10.10.60">
    <property type="entry name" value="Homeodomain-like"/>
    <property type="match status" value="5"/>
</dbReference>
<keyword evidence="8" id="KW-0539">Nucleus</keyword>
<evidence type="ECO:0008006" key="19">
    <source>
        <dbReference type="Google" id="ProtNLM"/>
    </source>
</evidence>
<feature type="domain" description="HTH myb-type" evidence="16">
    <location>
        <begin position="607"/>
        <end position="654"/>
    </location>
</feature>
<feature type="domain" description="SANT" evidence="15">
    <location>
        <begin position="469"/>
        <end position="516"/>
    </location>
</feature>
<dbReference type="GO" id="GO:0003700">
    <property type="term" value="F:DNA-binding transcription factor activity"/>
    <property type="evidence" value="ECO:0007669"/>
    <property type="project" value="InterPro"/>
</dbReference>
<reference evidence="17 18" key="1">
    <citation type="journal article" date="2021" name="Sci. Rep.">
        <title>The genome of the diatom Chaetoceros tenuissimus carries an ancient integrated fragment of an extant virus.</title>
        <authorList>
            <person name="Hongo Y."/>
            <person name="Kimura K."/>
            <person name="Takaki Y."/>
            <person name="Yoshida Y."/>
            <person name="Baba S."/>
            <person name="Kobayashi G."/>
            <person name="Nagasaki K."/>
            <person name="Hano T."/>
            <person name="Tomaru Y."/>
        </authorList>
    </citation>
    <scope>NUCLEOTIDE SEQUENCE [LARGE SCALE GENOMIC DNA]</scope>
    <source>
        <strain evidence="17 18">NIES-3715</strain>
    </source>
</reference>
<feature type="region of interest" description="Disordered" evidence="11">
    <location>
        <begin position="252"/>
        <end position="310"/>
    </location>
</feature>
<feature type="compositionally biased region" description="Polar residues" evidence="11">
    <location>
        <begin position="252"/>
        <end position="262"/>
    </location>
</feature>
<dbReference type="InterPro" id="IPR013083">
    <property type="entry name" value="Znf_RING/FYVE/PHD"/>
</dbReference>
<comment type="similarity">
    <text evidence="10">Belongs to the HSF family.</text>
</comment>
<dbReference type="PROSITE" id="PS51294">
    <property type="entry name" value="HTH_MYB"/>
    <property type="match status" value="5"/>
</dbReference>
<evidence type="ECO:0000256" key="11">
    <source>
        <dbReference type="SAM" id="MobiDB-lite"/>
    </source>
</evidence>
<name>A0AAD3CJ83_9STRA</name>
<evidence type="ECO:0000256" key="10">
    <source>
        <dbReference type="RuleBase" id="RU004020"/>
    </source>
</evidence>
<keyword evidence="7" id="KW-0804">Transcription</keyword>
<evidence type="ECO:0000256" key="3">
    <source>
        <dbReference type="ARBA" id="ARBA00022771"/>
    </source>
</evidence>
<evidence type="ECO:0000256" key="2">
    <source>
        <dbReference type="ARBA" id="ARBA00022723"/>
    </source>
</evidence>
<evidence type="ECO:0000256" key="8">
    <source>
        <dbReference type="ARBA" id="ARBA00023242"/>
    </source>
</evidence>
<feature type="domain" description="HTH myb-type" evidence="16">
    <location>
        <begin position="412"/>
        <end position="466"/>
    </location>
</feature>
<dbReference type="GO" id="GO:0043565">
    <property type="term" value="F:sequence-specific DNA binding"/>
    <property type="evidence" value="ECO:0007669"/>
    <property type="project" value="InterPro"/>
</dbReference>
<evidence type="ECO:0000259" key="13">
    <source>
        <dbReference type="PROSITE" id="PS50090"/>
    </source>
</evidence>
<dbReference type="SUPFAM" id="SSF57850">
    <property type="entry name" value="RING/U-box"/>
    <property type="match status" value="1"/>
</dbReference>
<feature type="domain" description="HTH myb-type" evidence="16">
    <location>
        <begin position="50"/>
        <end position="104"/>
    </location>
</feature>
<gene>
    <name evidence="17" type="ORF">CTEN210_03587</name>
</gene>
<evidence type="ECO:0000259" key="14">
    <source>
        <dbReference type="PROSITE" id="PS50865"/>
    </source>
</evidence>
<dbReference type="SMART" id="SM00415">
    <property type="entry name" value="HSF"/>
    <property type="match status" value="1"/>
</dbReference>
<dbReference type="GO" id="GO:0008270">
    <property type="term" value="F:zinc ion binding"/>
    <property type="evidence" value="ECO:0007669"/>
    <property type="project" value="UniProtKB-KW"/>
</dbReference>
<feature type="region of interest" description="Disordered" evidence="11">
    <location>
        <begin position="526"/>
        <end position="554"/>
    </location>
</feature>
<keyword evidence="4" id="KW-0862">Zinc</keyword>
<dbReference type="InterPro" id="IPR000232">
    <property type="entry name" value="HSF_DNA-bd"/>
</dbReference>
<feature type="compositionally biased region" description="Basic and acidic residues" evidence="11">
    <location>
        <begin position="936"/>
        <end position="949"/>
    </location>
</feature>
<feature type="domain" description="SANT" evidence="15">
    <location>
        <begin position="557"/>
        <end position="595"/>
    </location>
</feature>
<dbReference type="PROSITE" id="PS00518">
    <property type="entry name" value="ZF_RING_1"/>
    <property type="match status" value="1"/>
</dbReference>
<feature type="compositionally biased region" description="Basic and acidic residues" evidence="11">
    <location>
        <begin position="362"/>
        <end position="374"/>
    </location>
</feature>
<feature type="compositionally biased region" description="Basic and acidic residues" evidence="11">
    <location>
        <begin position="290"/>
        <end position="309"/>
    </location>
</feature>
<dbReference type="Pfam" id="PF00249">
    <property type="entry name" value="Myb_DNA-binding"/>
    <property type="match status" value="5"/>
</dbReference>
<feature type="domain" description="HTH myb-type" evidence="16">
    <location>
        <begin position="556"/>
        <end position="604"/>
    </location>
</feature>
<proteinExistence type="inferred from homology"/>
<evidence type="ECO:0000256" key="5">
    <source>
        <dbReference type="ARBA" id="ARBA00023015"/>
    </source>
</evidence>
<feature type="compositionally biased region" description="Basic and acidic residues" evidence="11">
    <location>
        <begin position="48"/>
        <end position="58"/>
    </location>
</feature>
<evidence type="ECO:0000256" key="4">
    <source>
        <dbReference type="ARBA" id="ARBA00022833"/>
    </source>
</evidence>
<keyword evidence="6" id="KW-0238">DNA-binding</keyword>
<dbReference type="PANTHER" id="PTHR12802">
    <property type="entry name" value="SWI/SNF COMPLEX-RELATED"/>
    <property type="match status" value="1"/>
</dbReference>
<feature type="compositionally biased region" description="Basic and acidic residues" evidence="11">
    <location>
        <begin position="704"/>
        <end position="719"/>
    </location>
</feature>
<evidence type="ECO:0000256" key="9">
    <source>
        <dbReference type="PROSITE-ProRule" id="PRU00134"/>
    </source>
</evidence>
<sequence>MNAWDRRSETYTSKTGCATSASDKSSSEEKKQSAASTSNSDGKPLATKTDEAERKGPWAEKEHSAFLDGLYQYGCNWKQIAAHVHSRNTGEVEHYFHSFQKEEPFLFRLRKMLGDKSLDHALAWHPTSGRSFVVFNRACIKVAIPLYFGAYFRDMSHFQRELYAYGFRQDLSSSTFEASVWFHPQFLRDPSLELKEQASKSKCCNYEFCNKTNDLRKCTGCFLVHYCSLPCQQSDWNAHMWVCGKVTSGNDKPSGTVASTPNKMRVTTKAIPEKANQSKATASPTTETQKPSKELVNTDKGKSSSEELKGQALQSRVCNNSLCKNTEKLMLCSGCRNVDYCSLVCQQADWRFHMLVCGKEVSGNDKPRSTDTDTRTSNNTSDKNAQVIPNKLSQDKAKTSTTTETQKPLKDDYKTNTGKWSTIEHCLFLEGLERYGRSWQDIASHVKTRSTEQVSKHAWGFLKKTDCYWTTKEHRRFLEGLEQYGKGRWIEIASHVGTKSNEQVSFHAEEYFEEMSKIQILDDSEDSSSDYEESSQRKASVSAHSEPRKPFATNVGEWSAGEHDRFLQGYKQHGKSWKDVASHVKTRNREQVRKHGYCYLKKIDCYWTTEEHLWFLEGLDKYGRGHWGAIANHVGTKDNKQVAFHAKEYFKEKGVNGKPQKTADDSEEDSTATMEFINKPNHVLLTGDCGNTKRSRDEEDDPIENLKKIKANEPRRKNNNEQSFVTPEKDTLVEENMHDFMDSTNCLQSSQTTTDPQNRLEATYDRNNHEHEKLSPSFPAKENNDIRPVGHKSKKKATINTDVHDTSCPICLEKLNDPHIVPECCHRFCKGCIEEALEYRRECPICRGRVTSRRSLRRDEVFGKLLRLLDIERAKANTNSVLTIDEVDQLSNDAVAATECQKKVREKNETIHGNGALTIGNKNIQKLSNDAVATDHQTKDGKKNEKTDSTEMTQEACMQEKEQTQVQAEEEQIVRNVNIEVKAQGDAIEDQLKLENLETQLEEKSNRINTLENSSRTLSARCRAVSEQLREKNGRIQHLESRQKADKESLEHVTKAVESLETEVEEKDAEIHILEKFRTISDGNKLESMAAAVKDLQSQLQEKNERIKDLESRPSANEKSHGGVAALASSHLETQLEEKNSRIKFLENLVRTVSDEHKVESMAASEQLQGKNDRIELLEARLKVHEDKLQSVDKASEQLKTQLEEKNTEIRALGQVQALYDIKKLESVTASEQLEEKNVRIQHLETRLKANIDKLQQVRMASEQLETQLEEKNSRISTLENLVQTLHNKHKLETMAATSLLREKNDKIQHLESRQKEDEDKLQDVSKANEQLETELEEKNTKISTLENLVQTLTDLKKLESIDSAVNDLRSQLEDKNDRIQFLESRQKADEEKLQHYGKTSNHLQTQLEEQNTKIQTLENSVRTLSEIKKLEEMVAAVNDPQTQLQQKNDRIQFLESRQENVEERLRQMTEFVLCLSKKLTEGK</sequence>
<evidence type="ECO:0000256" key="7">
    <source>
        <dbReference type="ARBA" id="ARBA00023163"/>
    </source>
</evidence>
<dbReference type="InterPro" id="IPR001005">
    <property type="entry name" value="SANT/Myb"/>
</dbReference>
<feature type="region of interest" description="Disordered" evidence="11">
    <location>
        <begin position="685"/>
        <end position="727"/>
    </location>
</feature>
<feature type="domain" description="MYND-type" evidence="14">
    <location>
        <begin position="320"/>
        <end position="357"/>
    </location>
</feature>
<dbReference type="Gene3D" id="6.10.140.2220">
    <property type="match status" value="2"/>
</dbReference>
<evidence type="ECO:0000313" key="18">
    <source>
        <dbReference type="Proteomes" id="UP001054902"/>
    </source>
</evidence>
<dbReference type="GO" id="GO:0005634">
    <property type="term" value="C:nucleus"/>
    <property type="evidence" value="ECO:0007669"/>
    <property type="project" value="UniProtKB-SubCell"/>
</dbReference>
<keyword evidence="2" id="KW-0479">Metal-binding</keyword>
<evidence type="ECO:0000313" key="17">
    <source>
        <dbReference type="EMBL" id="GFH47112.1"/>
    </source>
</evidence>
<dbReference type="InterPro" id="IPR017930">
    <property type="entry name" value="Myb_dom"/>
</dbReference>
<dbReference type="InterPro" id="IPR036390">
    <property type="entry name" value="WH_DNA-bd_sf"/>
</dbReference>
<dbReference type="PROSITE" id="PS50865">
    <property type="entry name" value="ZF_MYND_2"/>
    <property type="match status" value="2"/>
</dbReference>